<organism evidence="2 3">
    <name type="scientific">Adhaeribacter soli</name>
    <dbReference type="NCBI Taxonomy" id="2607655"/>
    <lineage>
        <taxon>Bacteria</taxon>
        <taxon>Pseudomonadati</taxon>
        <taxon>Bacteroidota</taxon>
        <taxon>Cytophagia</taxon>
        <taxon>Cytophagales</taxon>
        <taxon>Hymenobacteraceae</taxon>
        <taxon>Adhaeribacter</taxon>
    </lineage>
</organism>
<comment type="caution">
    <text evidence="2">The sequence shown here is derived from an EMBL/GenBank/DDBJ whole genome shotgun (WGS) entry which is preliminary data.</text>
</comment>
<protein>
    <submittedName>
        <fullName evidence="2">Glycosyltransferase family 4 protein</fullName>
    </submittedName>
</protein>
<feature type="domain" description="Glycosyltransferase subfamily 4-like N-terminal" evidence="1">
    <location>
        <begin position="17"/>
        <end position="211"/>
    </location>
</feature>
<dbReference type="RefSeq" id="WP_150905076.1">
    <property type="nucleotide sequence ID" value="NZ_VTWT01000010.1"/>
</dbReference>
<dbReference type="GO" id="GO:0016757">
    <property type="term" value="F:glycosyltransferase activity"/>
    <property type="evidence" value="ECO:0007669"/>
    <property type="project" value="TreeGrafter"/>
</dbReference>
<dbReference type="PANTHER" id="PTHR12526:SF600">
    <property type="entry name" value="GLYCOSYL TRANSFERASE GROUP 1"/>
    <property type="match status" value="1"/>
</dbReference>
<dbReference type="Pfam" id="PF13439">
    <property type="entry name" value="Glyco_transf_4"/>
    <property type="match status" value="1"/>
</dbReference>
<dbReference type="CDD" id="cd03801">
    <property type="entry name" value="GT4_PimA-like"/>
    <property type="match status" value="1"/>
</dbReference>
<dbReference type="EMBL" id="VTWT01000010">
    <property type="protein sequence ID" value="KAA9326017.1"/>
    <property type="molecule type" value="Genomic_DNA"/>
</dbReference>
<keyword evidence="3" id="KW-1185">Reference proteome</keyword>
<dbReference type="Proteomes" id="UP000326570">
    <property type="component" value="Unassembled WGS sequence"/>
</dbReference>
<gene>
    <name evidence="2" type="ORF">F0P94_16500</name>
</gene>
<evidence type="ECO:0000313" key="2">
    <source>
        <dbReference type="EMBL" id="KAA9326017.1"/>
    </source>
</evidence>
<proteinExistence type="predicted"/>
<dbReference type="AlphaFoldDB" id="A0A5N1IPR1"/>
<sequence>MKILQLCPRIPYPPHDGGAIAMYDVTSNLAAEGHEVTLLAINTPKHFQPASVMENVARVIAIPVNTDLSKRKAFLNLFKSVPYNLERFISREVESALTELLQKETFDIIQVEGLFMAYYVDVIRKYSKAPVIMRSHNVEYLIWERLAANEQSLLKKAYLKYLANGMKSFEKSYLNKFDAIASITEEDKIRMRELGCTVPIEFIPAGVEMARFQLNPEIKAKPKSLFIISSLNWLPNLEGIDWFLENVWKTVAKTLPNLELHIAGKSPPEHLLKLDLPNVFVHGFVPSAPEFMQQYDIMLVPLLSGGGMRIKIIEGMALGKCILTTPVGAEGISVEPGKEIYISDKAESWAQWLREYAAGTLPVTETGMAAAEKAKNAYDNRRIIQKFLQLYASYSPIKASS</sequence>
<reference evidence="2 3" key="1">
    <citation type="submission" date="2019-09" db="EMBL/GenBank/DDBJ databases">
        <title>Genome sequence of Adhaeribacter sp. M2.</title>
        <authorList>
            <person name="Srinivasan S."/>
        </authorList>
    </citation>
    <scope>NUCLEOTIDE SEQUENCE [LARGE SCALE GENOMIC DNA]</scope>
    <source>
        <strain evidence="2 3">M2</strain>
    </source>
</reference>
<dbReference type="SUPFAM" id="SSF53756">
    <property type="entry name" value="UDP-Glycosyltransferase/glycogen phosphorylase"/>
    <property type="match status" value="1"/>
</dbReference>
<evidence type="ECO:0000313" key="3">
    <source>
        <dbReference type="Proteomes" id="UP000326570"/>
    </source>
</evidence>
<dbReference type="InterPro" id="IPR028098">
    <property type="entry name" value="Glyco_trans_4-like_N"/>
</dbReference>
<keyword evidence="2" id="KW-0808">Transferase</keyword>
<name>A0A5N1IPR1_9BACT</name>
<dbReference type="Pfam" id="PF13692">
    <property type="entry name" value="Glyco_trans_1_4"/>
    <property type="match status" value="1"/>
</dbReference>
<dbReference type="PANTHER" id="PTHR12526">
    <property type="entry name" value="GLYCOSYLTRANSFERASE"/>
    <property type="match status" value="1"/>
</dbReference>
<evidence type="ECO:0000259" key="1">
    <source>
        <dbReference type="Pfam" id="PF13439"/>
    </source>
</evidence>
<accession>A0A5N1IPR1</accession>
<dbReference type="Gene3D" id="3.40.50.2000">
    <property type="entry name" value="Glycogen Phosphorylase B"/>
    <property type="match status" value="2"/>
</dbReference>